<dbReference type="Gene3D" id="3.40.605.10">
    <property type="entry name" value="Aldehyde Dehydrogenase, Chain A, domain 1"/>
    <property type="match status" value="1"/>
</dbReference>
<dbReference type="NCBIfam" id="NF047625">
    <property type="entry name" value="AcylSulfactDhSauS"/>
    <property type="match status" value="1"/>
</dbReference>
<dbReference type="InterPro" id="IPR016162">
    <property type="entry name" value="Ald_DH_N"/>
</dbReference>
<reference evidence="3 4" key="1">
    <citation type="submission" date="2017-07" db="EMBL/GenBank/DDBJ databases">
        <title>Whole genome sequence of Azospirillum brasilense 2A1, a potential biofertilizer strain.</title>
        <authorList>
            <person name="Fontana C.A."/>
            <person name="Toffoli L.M."/>
            <person name="Salazar S.M."/>
            <person name="Puglisi E."/>
            <person name="Pedraza R."/>
            <person name="Bassi D."/>
            <person name="Cocconcelli P.S."/>
        </authorList>
    </citation>
    <scope>NUCLEOTIDE SEQUENCE [LARGE SCALE GENOMIC DNA]</scope>
    <source>
        <strain evidence="3 4">2A1</strain>
        <plasmid evidence="3">unnamed</plasmid>
    </source>
</reference>
<keyword evidence="1" id="KW-0560">Oxidoreductase</keyword>
<dbReference type="InterPro" id="IPR016161">
    <property type="entry name" value="Ald_DH/histidinol_DH"/>
</dbReference>
<dbReference type="InterPro" id="IPR015590">
    <property type="entry name" value="Aldehyde_DH_dom"/>
</dbReference>
<evidence type="ECO:0000256" key="1">
    <source>
        <dbReference type="ARBA" id="ARBA00023002"/>
    </source>
</evidence>
<dbReference type="SUPFAM" id="SSF53720">
    <property type="entry name" value="ALDH-like"/>
    <property type="match status" value="1"/>
</dbReference>
<gene>
    <name evidence="3" type="ORF">CHT98_30570</name>
</gene>
<geneLocation type="plasmid" evidence="3">
    <name>unnamed</name>
</geneLocation>
<dbReference type="Proteomes" id="UP000215367">
    <property type="component" value="Unassembled WGS sequence"/>
</dbReference>
<dbReference type="Gene3D" id="3.40.309.10">
    <property type="entry name" value="Aldehyde Dehydrogenase, Chain A, domain 2"/>
    <property type="match status" value="1"/>
</dbReference>
<keyword evidence="3" id="KW-0614">Plasmid</keyword>
<evidence type="ECO:0000313" key="3">
    <source>
        <dbReference type="EMBL" id="OYD80567.1"/>
    </source>
</evidence>
<dbReference type="RefSeq" id="WP_094307125.1">
    <property type="nucleotide sequence ID" value="NZ_NOWT01000051.1"/>
</dbReference>
<dbReference type="Pfam" id="PF00171">
    <property type="entry name" value="Aldedh"/>
    <property type="match status" value="1"/>
</dbReference>
<evidence type="ECO:0000313" key="4">
    <source>
        <dbReference type="Proteomes" id="UP000215367"/>
    </source>
</evidence>
<dbReference type="GO" id="GO:0016620">
    <property type="term" value="F:oxidoreductase activity, acting on the aldehyde or oxo group of donors, NAD or NADP as acceptor"/>
    <property type="evidence" value="ECO:0007669"/>
    <property type="project" value="InterPro"/>
</dbReference>
<sequence>MDNIMLDRTPASADQEAIAALVARARAAQRAFADTTQERVDDAVAALAWAIYEPGRARALAELAVADTGLGNVADKITKNQRKTFGTLRDLMRVRTVGVIEEDTAKGIVKIAKPLGVVGAVTPSTNPAATPVNKAMMAVKGRNAIIIAPSPMGSAATGRTVELMRAELARIGAPEDLVQMIPTPITKGLTQALMEAVDLVVVTGSQDNVRRAYSSGTPAIGVGAGNVPVIVDESADLAEAARKICASKTFDNSTSCSSENALVVLDSVYDATIAALEEAGGYLCTAEERERVQSRLWENGKLNRKLIAKDAAILAEAFELAPKAREARFFLVEETGVGKAHPFSGEKLSLVLAVYRVPDFDAAVDQVRRILDHQGRGHSCGIHTRDEAQAKRLADELDVVRVLVNFAHTFGNGGGFDSGLNFTLSMGCGSWQKNSISENLSWKHFVNITHLVRPIPEDKPSEEALFGPFWSRHGR</sequence>
<name>A0A235H516_AZOBR</name>
<dbReference type="EMBL" id="NOWT01000051">
    <property type="protein sequence ID" value="OYD80567.1"/>
    <property type="molecule type" value="Genomic_DNA"/>
</dbReference>
<feature type="domain" description="Aldehyde dehydrogenase" evidence="2">
    <location>
        <begin position="11"/>
        <end position="279"/>
    </location>
</feature>
<dbReference type="AlphaFoldDB" id="A0A235H516"/>
<dbReference type="InterPro" id="IPR016163">
    <property type="entry name" value="Ald_DH_C"/>
</dbReference>
<accession>A0A235H516</accession>
<proteinExistence type="predicted"/>
<dbReference type="CDD" id="cd07122">
    <property type="entry name" value="ALDH_F20_ACDH"/>
    <property type="match status" value="1"/>
</dbReference>
<comment type="caution">
    <text evidence="3">The sequence shown here is derived from an EMBL/GenBank/DDBJ whole genome shotgun (WGS) entry which is preliminary data.</text>
</comment>
<organism evidence="3 4">
    <name type="scientific">Azospirillum brasilense</name>
    <dbReference type="NCBI Taxonomy" id="192"/>
    <lineage>
        <taxon>Bacteria</taxon>
        <taxon>Pseudomonadati</taxon>
        <taxon>Pseudomonadota</taxon>
        <taxon>Alphaproteobacteria</taxon>
        <taxon>Rhodospirillales</taxon>
        <taxon>Azospirillaceae</taxon>
        <taxon>Azospirillum</taxon>
    </lineage>
</organism>
<dbReference type="PANTHER" id="PTHR11699">
    <property type="entry name" value="ALDEHYDE DEHYDROGENASE-RELATED"/>
    <property type="match status" value="1"/>
</dbReference>
<protein>
    <submittedName>
        <fullName evidence="3">Sulfoacetaldehyde dehydrogenase</fullName>
    </submittedName>
</protein>
<evidence type="ECO:0000259" key="2">
    <source>
        <dbReference type="Pfam" id="PF00171"/>
    </source>
</evidence>